<organism evidence="2 3">
    <name type="scientific">Chrysodeixis includens</name>
    <name type="common">Soybean looper</name>
    <name type="synonym">Pseudoplusia includens</name>
    <dbReference type="NCBI Taxonomy" id="689277"/>
    <lineage>
        <taxon>Eukaryota</taxon>
        <taxon>Metazoa</taxon>
        <taxon>Ecdysozoa</taxon>
        <taxon>Arthropoda</taxon>
        <taxon>Hexapoda</taxon>
        <taxon>Insecta</taxon>
        <taxon>Pterygota</taxon>
        <taxon>Neoptera</taxon>
        <taxon>Endopterygota</taxon>
        <taxon>Lepidoptera</taxon>
        <taxon>Glossata</taxon>
        <taxon>Ditrysia</taxon>
        <taxon>Noctuoidea</taxon>
        <taxon>Noctuidae</taxon>
        <taxon>Plusiinae</taxon>
        <taxon>Chrysodeixis</taxon>
    </lineage>
</organism>
<feature type="compositionally biased region" description="Low complexity" evidence="1">
    <location>
        <begin position="198"/>
        <end position="214"/>
    </location>
</feature>
<protein>
    <submittedName>
        <fullName evidence="2">Uncharacterized protein</fullName>
    </submittedName>
</protein>
<evidence type="ECO:0000313" key="3">
    <source>
        <dbReference type="Proteomes" id="UP001154114"/>
    </source>
</evidence>
<evidence type="ECO:0000313" key="2">
    <source>
        <dbReference type="EMBL" id="CAD0206929.1"/>
    </source>
</evidence>
<proteinExistence type="predicted"/>
<dbReference type="Proteomes" id="UP001154114">
    <property type="component" value="Chromosome 30"/>
</dbReference>
<name>A0A9N8L6B9_CHRIL</name>
<evidence type="ECO:0000256" key="1">
    <source>
        <dbReference type="SAM" id="MobiDB-lite"/>
    </source>
</evidence>
<feature type="compositionally biased region" description="Low complexity" evidence="1">
    <location>
        <begin position="78"/>
        <end position="93"/>
    </location>
</feature>
<accession>A0A9N8L6B9</accession>
<dbReference type="AlphaFoldDB" id="A0A9N8L6B9"/>
<gene>
    <name evidence="2" type="ORF">CINC_LOCUS9909</name>
</gene>
<feature type="region of interest" description="Disordered" evidence="1">
    <location>
        <begin position="78"/>
        <end position="100"/>
    </location>
</feature>
<keyword evidence="3" id="KW-1185">Reference proteome</keyword>
<dbReference type="EMBL" id="LR824033">
    <property type="protein sequence ID" value="CAD0206929.1"/>
    <property type="molecule type" value="Genomic_DNA"/>
</dbReference>
<feature type="compositionally biased region" description="Low complexity" evidence="1">
    <location>
        <begin position="143"/>
        <end position="160"/>
    </location>
</feature>
<feature type="region of interest" description="Disordered" evidence="1">
    <location>
        <begin position="143"/>
        <end position="174"/>
    </location>
</feature>
<reference evidence="2" key="1">
    <citation type="submission" date="2021-12" db="EMBL/GenBank/DDBJ databases">
        <authorList>
            <person name="King R."/>
        </authorList>
    </citation>
    <scope>NUCLEOTIDE SEQUENCE</scope>
</reference>
<feature type="region of interest" description="Disordered" evidence="1">
    <location>
        <begin position="198"/>
        <end position="222"/>
    </location>
</feature>
<sequence>MPADYRLFLIIKFLNSGDISPPPVVRPPPEVDTRLYRGNTRATACRQRPRVCHVSWATTYCKCFVLLAVAARNTNATSGAGAAANNADTAPRARAVRDKRPVERASVTSVASWVEYTVWTAVRSAAYIKTRGYIENMKSERNATSGAGAAANNADTAPRARAVRDKRPVERASVTRQASWVEYTACYIENMKSERNATSGAGAAASNADTAPRARAVREARPVERASDRSVASCVEYTVWTAVRR</sequence>